<dbReference type="InterPro" id="IPR005135">
    <property type="entry name" value="Endo/exonuclease/phosphatase"/>
</dbReference>
<dbReference type="Proteomes" id="UP001597185">
    <property type="component" value="Unassembled WGS sequence"/>
</dbReference>
<evidence type="ECO:0000259" key="2">
    <source>
        <dbReference type="Pfam" id="PF03372"/>
    </source>
</evidence>
<keyword evidence="4" id="KW-1185">Reference proteome</keyword>
<dbReference type="GO" id="GO:0004519">
    <property type="term" value="F:endonuclease activity"/>
    <property type="evidence" value="ECO:0007669"/>
    <property type="project" value="UniProtKB-KW"/>
</dbReference>
<dbReference type="PANTHER" id="PTHR12121:SF36">
    <property type="entry name" value="ENDONUCLEASE_EXONUCLEASE_PHOSPHATASE DOMAIN-CONTAINING PROTEIN"/>
    <property type="match status" value="1"/>
</dbReference>
<keyword evidence="3" id="KW-0378">Hydrolase</keyword>
<feature type="domain" description="Endonuclease/exonuclease/phosphatase" evidence="2">
    <location>
        <begin position="7"/>
        <end position="298"/>
    </location>
</feature>
<keyword evidence="3" id="KW-0255">Endonuclease</keyword>
<dbReference type="PANTHER" id="PTHR12121">
    <property type="entry name" value="CARBON CATABOLITE REPRESSOR PROTEIN 4"/>
    <property type="match status" value="1"/>
</dbReference>
<evidence type="ECO:0000256" key="1">
    <source>
        <dbReference type="SAM" id="MobiDB-lite"/>
    </source>
</evidence>
<name>A0ABD6C036_9EURY</name>
<evidence type="ECO:0000313" key="3">
    <source>
        <dbReference type="EMBL" id="MFD1570762.1"/>
    </source>
</evidence>
<dbReference type="Pfam" id="PF03372">
    <property type="entry name" value="Exo_endo_phos"/>
    <property type="match status" value="1"/>
</dbReference>
<comment type="caution">
    <text evidence="3">The sequence shown here is derived from an EMBL/GenBank/DDBJ whole genome shotgun (WGS) entry which is preliminary data.</text>
</comment>
<dbReference type="InterPro" id="IPR050410">
    <property type="entry name" value="CCR4/nocturin_mRNA_transcr"/>
</dbReference>
<proteinExistence type="predicted"/>
<dbReference type="RefSeq" id="WP_256417001.1">
    <property type="nucleotide sequence ID" value="NZ_JANHDL010000001.1"/>
</dbReference>
<feature type="compositionally biased region" description="Basic and acidic residues" evidence="1">
    <location>
        <begin position="131"/>
        <end position="146"/>
    </location>
</feature>
<feature type="region of interest" description="Disordered" evidence="1">
    <location>
        <begin position="121"/>
        <end position="146"/>
    </location>
</feature>
<dbReference type="Gene3D" id="3.60.10.10">
    <property type="entry name" value="Endonuclease/exonuclease/phosphatase"/>
    <property type="match status" value="1"/>
</dbReference>
<dbReference type="AlphaFoldDB" id="A0ABD6C036"/>
<sequence>MTGIRVVSYNVRYANRNDHHDAWHERRDAVARLIRFHHPDILAVQEPVADQRRDLRERLPEYALVGRGRDADGDGEGCPIGVRTDRFQIADHGTFWLSTTPESPSTDWGATHPRVATWARVQPVRGSNSGRETDDSDRNVNDDSERRSFLIANTHFDHVSDRARRESARLLRRQLPEIAANSGETASDDETERSLPIVLAGDLNCTPESSPHRILTGDDVTDGIDTVENADPSDTPRSLRDAATAADLRHGPTTSLTDFARLIDGRRIDHVLVSPAIEVKSFATLTDRDDRGRYPSDHLPVLVKLTLPADR</sequence>
<reference evidence="3 4" key="1">
    <citation type="journal article" date="2019" name="Int. J. Syst. Evol. Microbiol.">
        <title>The Global Catalogue of Microorganisms (GCM) 10K type strain sequencing project: providing services to taxonomists for standard genome sequencing and annotation.</title>
        <authorList>
            <consortium name="The Broad Institute Genomics Platform"/>
            <consortium name="The Broad Institute Genome Sequencing Center for Infectious Disease"/>
            <person name="Wu L."/>
            <person name="Ma J."/>
        </authorList>
    </citation>
    <scope>NUCLEOTIDE SEQUENCE [LARGE SCALE GENOMIC DNA]</scope>
    <source>
        <strain evidence="3 4">CGMCC 1.12689</strain>
    </source>
</reference>
<feature type="region of interest" description="Disordered" evidence="1">
    <location>
        <begin position="208"/>
        <end position="238"/>
    </location>
</feature>
<dbReference type="SUPFAM" id="SSF56219">
    <property type="entry name" value="DNase I-like"/>
    <property type="match status" value="1"/>
</dbReference>
<dbReference type="EMBL" id="JBHUDB010000004">
    <property type="protein sequence ID" value="MFD1570762.1"/>
    <property type="molecule type" value="Genomic_DNA"/>
</dbReference>
<keyword evidence="3" id="KW-0540">Nuclease</keyword>
<organism evidence="3 4">
    <name type="scientific">Halorubrum laminariae</name>
    <dbReference type="NCBI Taxonomy" id="1433523"/>
    <lineage>
        <taxon>Archaea</taxon>
        <taxon>Methanobacteriati</taxon>
        <taxon>Methanobacteriota</taxon>
        <taxon>Stenosarchaea group</taxon>
        <taxon>Halobacteria</taxon>
        <taxon>Halobacteriales</taxon>
        <taxon>Haloferacaceae</taxon>
        <taxon>Halorubrum</taxon>
    </lineage>
</organism>
<dbReference type="CDD" id="cd09083">
    <property type="entry name" value="EEP-1"/>
    <property type="match status" value="1"/>
</dbReference>
<accession>A0ABD6C036</accession>
<protein>
    <submittedName>
        <fullName evidence="3">Endonuclease/exonuclease/phosphatase family protein</fullName>
    </submittedName>
</protein>
<gene>
    <name evidence="3" type="ORF">ACFR9T_09205</name>
</gene>
<dbReference type="InterPro" id="IPR036691">
    <property type="entry name" value="Endo/exonu/phosph_ase_sf"/>
</dbReference>
<evidence type="ECO:0000313" key="4">
    <source>
        <dbReference type="Proteomes" id="UP001597185"/>
    </source>
</evidence>